<protein>
    <recommendedName>
        <fullName evidence="10">PHD-finger</fullName>
    </recommendedName>
</protein>
<reference evidence="8 9" key="1">
    <citation type="submission" date="2013-11" db="EMBL/GenBank/DDBJ databases">
        <title>Opisthorchis viverrini - life in the bile duct.</title>
        <authorList>
            <person name="Young N.D."/>
            <person name="Nagarajan N."/>
            <person name="Lin S.J."/>
            <person name="Korhonen P.K."/>
            <person name="Jex A.R."/>
            <person name="Hall R.S."/>
            <person name="Safavi-Hemami H."/>
            <person name="Kaewkong W."/>
            <person name="Bertrand D."/>
            <person name="Gao S."/>
            <person name="Seet Q."/>
            <person name="Wongkham S."/>
            <person name="Teh B.T."/>
            <person name="Wongkham C."/>
            <person name="Intapan P.M."/>
            <person name="Maleewong W."/>
            <person name="Yang X."/>
            <person name="Hu M."/>
            <person name="Wang Z."/>
            <person name="Hofmann A."/>
            <person name="Sternberg P.W."/>
            <person name="Tan P."/>
            <person name="Wang J."/>
            <person name="Gasser R.B."/>
        </authorList>
    </citation>
    <scope>NUCLEOTIDE SEQUENCE [LARGE SCALE GENOMIC DNA]</scope>
</reference>
<name>A0A074ZM39_OPIVI</name>
<dbReference type="InterPro" id="IPR013087">
    <property type="entry name" value="Znf_C2H2_type"/>
</dbReference>
<dbReference type="GO" id="GO:0042393">
    <property type="term" value="F:histone binding"/>
    <property type="evidence" value="ECO:0007669"/>
    <property type="project" value="TreeGrafter"/>
</dbReference>
<evidence type="ECO:0000256" key="3">
    <source>
        <dbReference type="ARBA" id="ARBA00022833"/>
    </source>
</evidence>
<feature type="compositionally biased region" description="Basic residues" evidence="5">
    <location>
        <begin position="870"/>
        <end position="889"/>
    </location>
</feature>
<feature type="compositionally biased region" description="Polar residues" evidence="5">
    <location>
        <begin position="246"/>
        <end position="271"/>
    </location>
</feature>
<feature type="region of interest" description="Disordered" evidence="5">
    <location>
        <begin position="683"/>
        <end position="709"/>
    </location>
</feature>
<feature type="domain" description="PHD-type" evidence="6">
    <location>
        <begin position="3"/>
        <end position="54"/>
    </location>
</feature>
<dbReference type="InterPro" id="IPR049773">
    <property type="entry name" value="AF10-like_CC"/>
</dbReference>
<feature type="compositionally biased region" description="Pro residues" evidence="5">
    <location>
        <begin position="855"/>
        <end position="866"/>
    </location>
</feature>
<feature type="region of interest" description="Disordered" evidence="5">
    <location>
        <begin position="741"/>
        <end position="775"/>
    </location>
</feature>
<feature type="compositionally biased region" description="Low complexity" evidence="5">
    <location>
        <begin position="234"/>
        <end position="245"/>
    </location>
</feature>
<dbReference type="RefSeq" id="XP_009167829.1">
    <property type="nucleotide sequence ID" value="XM_009169565.1"/>
</dbReference>
<dbReference type="GO" id="GO:0031491">
    <property type="term" value="F:nucleosome binding"/>
    <property type="evidence" value="ECO:0007669"/>
    <property type="project" value="TreeGrafter"/>
</dbReference>
<dbReference type="InterPro" id="IPR019787">
    <property type="entry name" value="Znf_PHD-finger"/>
</dbReference>
<dbReference type="Gene3D" id="3.30.40.10">
    <property type="entry name" value="Zinc/RING finger domain, C3HC4 (zinc finger)"/>
    <property type="match status" value="2"/>
</dbReference>
<evidence type="ECO:0008006" key="10">
    <source>
        <dbReference type="Google" id="ProtNLM"/>
    </source>
</evidence>
<keyword evidence="2 4" id="KW-0863">Zinc-finger</keyword>
<dbReference type="PANTHER" id="PTHR13793:SF164">
    <property type="entry name" value="ALHAMBRA, ISOFORM P"/>
    <property type="match status" value="1"/>
</dbReference>
<dbReference type="InterPro" id="IPR001965">
    <property type="entry name" value="Znf_PHD"/>
</dbReference>
<dbReference type="SMART" id="SM00249">
    <property type="entry name" value="PHD"/>
    <property type="match status" value="2"/>
</dbReference>
<feature type="compositionally biased region" description="Low complexity" evidence="5">
    <location>
        <begin position="537"/>
        <end position="547"/>
    </location>
</feature>
<dbReference type="EMBL" id="KL596699">
    <property type="protein sequence ID" value="KER28448.1"/>
    <property type="molecule type" value="Genomic_DNA"/>
</dbReference>
<dbReference type="SUPFAM" id="SSF57903">
    <property type="entry name" value="FYVE/PHD zinc finger"/>
    <property type="match status" value="1"/>
</dbReference>
<feature type="region of interest" description="Disordered" evidence="5">
    <location>
        <begin position="826"/>
        <end position="891"/>
    </location>
</feature>
<feature type="region of interest" description="Disordered" evidence="5">
    <location>
        <begin position="308"/>
        <end position="343"/>
    </location>
</feature>
<evidence type="ECO:0000256" key="2">
    <source>
        <dbReference type="ARBA" id="ARBA00022771"/>
    </source>
</evidence>
<dbReference type="InterPro" id="IPR050701">
    <property type="entry name" value="Histone_Mod_Regulator"/>
</dbReference>
<evidence type="ECO:0000313" key="8">
    <source>
        <dbReference type="EMBL" id="KER28448.1"/>
    </source>
</evidence>
<dbReference type="PROSITE" id="PS50016">
    <property type="entry name" value="ZF_PHD_2"/>
    <property type="match status" value="1"/>
</dbReference>
<dbReference type="Pfam" id="PF13832">
    <property type="entry name" value="zf-HC5HC2H_2"/>
    <property type="match status" value="1"/>
</dbReference>
<dbReference type="OrthoDB" id="20839at2759"/>
<dbReference type="CTD" id="20318934"/>
<feature type="compositionally biased region" description="Low complexity" evidence="5">
    <location>
        <begin position="277"/>
        <end position="293"/>
    </location>
</feature>
<dbReference type="PROSITE" id="PS51805">
    <property type="entry name" value="EPHD"/>
    <property type="match status" value="1"/>
</dbReference>
<keyword evidence="3" id="KW-0862">Zinc</keyword>
<dbReference type="KEGG" id="ovi:T265_04752"/>
<accession>A0A074ZM39</accession>
<evidence type="ECO:0000256" key="4">
    <source>
        <dbReference type="PROSITE-ProRule" id="PRU00146"/>
    </source>
</evidence>
<feature type="region of interest" description="Disordered" evidence="5">
    <location>
        <begin position="391"/>
        <end position="411"/>
    </location>
</feature>
<evidence type="ECO:0000256" key="5">
    <source>
        <dbReference type="SAM" id="MobiDB-lite"/>
    </source>
</evidence>
<gene>
    <name evidence="8" type="ORF">T265_04752</name>
</gene>
<feature type="region of interest" description="Disordered" evidence="5">
    <location>
        <begin position="575"/>
        <end position="596"/>
    </location>
</feature>
<feature type="compositionally biased region" description="Basic residues" evidence="5">
    <location>
        <begin position="524"/>
        <end position="535"/>
    </location>
</feature>
<dbReference type="Gene3D" id="3.40.1440.10">
    <property type="entry name" value="GIY-YIG endonuclease"/>
    <property type="match status" value="1"/>
</dbReference>
<feature type="domain" description="PHD-type" evidence="7">
    <location>
        <begin position="59"/>
        <end position="183"/>
    </location>
</feature>
<feature type="compositionally biased region" description="Polar residues" evidence="5">
    <location>
        <begin position="745"/>
        <end position="769"/>
    </location>
</feature>
<feature type="compositionally biased region" description="Basic and acidic residues" evidence="5">
    <location>
        <begin position="507"/>
        <end position="523"/>
    </location>
</feature>
<dbReference type="Proteomes" id="UP000054324">
    <property type="component" value="Unassembled WGS sequence"/>
</dbReference>
<evidence type="ECO:0000313" key="9">
    <source>
        <dbReference type="Proteomes" id="UP000054324"/>
    </source>
</evidence>
<evidence type="ECO:0000259" key="7">
    <source>
        <dbReference type="PROSITE" id="PS51805"/>
    </source>
</evidence>
<evidence type="ECO:0000259" key="6">
    <source>
        <dbReference type="PROSITE" id="PS50016"/>
    </source>
</evidence>
<keyword evidence="1" id="KW-0479">Metal-binding</keyword>
<dbReference type="InterPro" id="IPR013083">
    <property type="entry name" value="Znf_RING/FYVE/PHD"/>
</dbReference>
<dbReference type="InterPro" id="IPR011011">
    <property type="entry name" value="Znf_FYVE_PHD"/>
</dbReference>
<feature type="region of interest" description="Disordered" evidence="5">
    <location>
        <begin position="494"/>
        <end position="555"/>
    </location>
</feature>
<feature type="compositionally biased region" description="Polar residues" evidence="5">
    <location>
        <begin position="391"/>
        <end position="402"/>
    </location>
</feature>
<evidence type="ECO:0000256" key="1">
    <source>
        <dbReference type="ARBA" id="ARBA00022723"/>
    </source>
</evidence>
<dbReference type="GeneID" id="20318934"/>
<proteinExistence type="predicted"/>
<organism evidence="8 9">
    <name type="scientific">Opisthorchis viverrini</name>
    <name type="common">Southeast Asian liver fluke</name>
    <dbReference type="NCBI Taxonomy" id="6198"/>
    <lineage>
        <taxon>Eukaryota</taxon>
        <taxon>Metazoa</taxon>
        <taxon>Spiralia</taxon>
        <taxon>Lophotrochozoa</taxon>
        <taxon>Platyhelminthes</taxon>
        <taxon>Trematoda</taxon>
        <taxon>Digenea</taxon>
        <taxon>Opisthorchiida</taxon>
        <taxon>Opisthorchiata</taxon>
        <taxon>Opisthorchiidae</taxon>
        <taxon>Opisthorchis</taxon>
    </lineage>
</organism>
<dbReference type="PANTHER" id="PTHR13793">
    <property type="entry name" value="PHD FINGER PROTEINS"/>
    <property type="match status" value="1"/>
</dbReference>
<feature type="compositionally biased region" description="Polar residues" evidence="5">
    <location>
        <begin position="697"/>
        <end position="709"/>
    </location>
</feature>
<dbReference type="STRING" id="6198.A0A074ZM39"/>
<sequence>MSGNSCSVCDKTFQNVNNRLLTCGNCALFVHQGCYGVQKVDGVVNWFCRKCESQVRQSKIRCELCPIKEGAFKRSSGARCGWAHMLCAFFIPEVYFKDPDTMDLIMLENVPADRFGRSCIFCERNQRSSQANHGVCIQCAWKTCRTYFHVTCAHAAGLLSDLPSADANANRSLANVLISQPQGLSADGTHNQNTPSSRNNFGSVVTYDALFLLHGFCSTRHKEKFSSVAPIPESSASQADKAAQSTEPTRNPAFTPSSTPQDSKRTSSFSKHSVRHSTPTAVSSPESSSETSNTAFCTLSANATSVEAEVQGGSSIPTKNGTNSSEPPLTGAILPEQDSDETSAPKRLCLRRHKPALSHPTSDSTDQSSTVLGSSVLDLLETGPQDNVISETQDAGKQTVGSPGSLPKPDYESVSSPVISCASVVSSSVSGCLRTKIRCTSTPTSMKGDTPYSPISTQDEGIPPSTTALEVVDTPNAANNVIATEPETCVKCDGFSSDTSAQPPSKEVIKTPQEPKKPCDGAQKRRHSGTSKANRKPNTAPSASSHTTPPPCSGVEQLNQLPFIWPQRPLPLRGIRLPYNDSHPSDHPSGEQASDAVKSFTQSPLTTMQDLLEWQWDQAGALLMQQASGTDVVSLLDCLHQLKVENDLLEAKLVRLQTRQEHLRSVNARLSASLATMEATMTTSTSTASPTGEKAATLQQPTRSPSTACTGASDCTVIPTSVQSGQPFVNPPVVPKACPKHPHIPSSQTSLESAGSVTFVSRPSSSQPTPLIVTGQPPVRPAFIITNHSHNNATEQVLSPHPLRPQAGFFPDSPVLIAYPADKLSHGTPAAPNGQLDYQSKPMLDKPMPSYTSQPLPPSRIPPEHPYPSHTKHVKKSHSSSSQSRHHQKACFQRRWPLVQPRSTDANSQPGLVAPVISNSLQAKVDPNDLQELSARLSSAIAARRPLMSTTRASQFDVSSNPFTTRQEVSGRRFSFSGSTATSDHPPPFNRRFTVPTRSSELSVSGPFPKLPDSSTSATPLTVAPLIVTSASGMYHESPLHCQSNPTIPSPHYLQPVTRPVAPAYPVDLVYPVSLIRRQLRKILAPVSRPSKEWIGTAIIPYKAGTSEVIRRLLNLVNIRVAFQKGKTLRLVLVQLKDPLPVERTRKCVYKIKCNDCDKVYIGQTARGLHTRISEHKRRINKPPRNAEEYQTLVKDSAMAVYALDTGHRIDLENVEALRRGLRFTPQRLIAEAVEITKHHGLNRIEGVELASYGLIKHFTARSIYTLQHNYPKNGMFIAFIIKRVLLDLFHLNSHPALRSDSDESHQTAEPLDTRFTPIRAKQQCCSSHNHLQLFANRI</sequence>
<dbReference type="Pfam" id="PF13831">
    <property type="entry name" value="PHD_2"/>
    <property type="match status" value="1"/>
</dbReference>
<dbReference type="CDD" id="cd20901">
    <property type="entry name" value="CC_AF10"/>
    <property type="match status" value="1"/>
</dbReference>
<dbReference type="GO" id="GO:0005634">
    <property type="term" value="C:nucleus"/>
    <property type="evidence" value="ECO:0007669"/>
    <property type="project" value="TreeGrafter"/>
</dbReference>
<feature type="region of interest" description="Disordered" evidence="5">
    <location>
        <begin position="969"/>
        <end position="990"/>
    </location>
</feature>
<feature type="region of interest" description="Disordered" evidence="5">
    <location>
        <begin position="228"/>
        <end position="293"/>
    </location>
</feature>
<dbReference type="GO" id="GO:0006357">
    <property type="term" value="P:regulation of transcription by RNA polymerase II"/>
    <property type="evidence" value="ECO:0007669"/>
    <property type="project" value="TreeGrafter"/>
</dbReference>
<dbReference type="CDD" id="cd10442">
    <property type="entry name" value="GIY-YIG_PLEs"/>
    <property type="match status" value="1"/>
</dbReference>
<feature type="compositionally biased region" description="Polar residues" evidence="5">
    <location>
        <begin position="312"/>
        <end position="327"/>
    </location>
</feature>
<dbReference type="InterPro" id="IPR035901">
    <property type="entry name" value="GIY-YIG_endonuc_sf"/>
</dbReference>
<dbReference type="PROSITE" id="PS00028">
    <property type="entry name" value="ZINC_FINGER_C2H2_1"/>
    <property type="match status" value="1"/>
</dbReference>
<dbReference type="InterPro" id="IPR034732">
    <property type="entry name" value="EPHD"/>
</dbReference>
<keyword evidence="9" id="KW-1185">Reference proteome</keyword>
<dbReference type="GO" id="GO:0008270">
    <property type="term" value="F:zinc ion binding"/>
    <property type="evidence" value="ECO:0007669"/>
    <property type="project" value="UniProtKB-KW"/>
</dbReference>